<dbReference type="SMART" id="SM00355">
    <property type="entry name" value="ZnF_C2H2"/>
    <property type="match status" value="2"/>
</dbReference>
<dbReference type="SUPFAM" id="SSF57667">
    <property type="entry name" value="beta-beta-alpha zinc fingers"/>
    <property type="match status" value="1"/>
</dbReference>
<evidence type="ECO:0000313" key="3">
    <source>
        <dbReference type="Proteomes" id="UP000663850"/>
    </source>
</evidence>
<protein>
    <recommendedName>
        <fullName evidence="1">C2H2-type domain-containing protein</fullName>
    </recommendedName>
</protein>
<gene>
    <name evidence="2" type="ORF">RDB_LOCUS19973</name>
</gene>
<accession>A0A8H2XRQ4</accession>
<sequence length="386" mass="42444">MSPSRNPSSDYRRTVAQVNESPDEILSDLARLFAGFDLSLGDERVSARGETQNEELECMPGTLPKCKNYDIFSEIAGASYFIVNGFIYGWDKIGWSIFAVNESCEPLEPFIFCGTSHNQDIVIMDAVFRIDEKDTLFRGVGSGQWIPELLYHAYGDARATLLAPTALHGSFPPPEEQTLLPTNPARDEFIYAGSRPPFVGQTQSNVPRILQPCKDKKVGSNDLSGTGLLGSLQGFGLGFDSSPDLSTIVEIASFNEPNLGLEPAKDPLWGEGLEINPLSNVCDVNGADLSTPFLGEGQSPSLDSITKWIEFQKSARVPGSNWICPLVGCGRVLRRPHALKDHLLFHYDIKTFKCPYFSCNRIFATKCNCDRHMKNCKFQAAGSGAQ</sequence>
<dbReference type="Gene3D" id="3.30.160.60">
    <property type="entry name" value="Classic Zinc Finger"/>
    <property type="match status" value="1"/>
</dbReference>
<reference evidence="2" key="1">
    <citation type="submission" date="2021-01" db="EMBL/GenBank/DDBJ databases">
        <authorList>
            <person name="Kaushik A."/>
        </authorList>
    </citation>
    <scope>NUCLEOTIDE SEQUENCE</scope>
    <source>
        <strain evidence="2">Type strain: AG8-Rh-89/</strain>
    </source>
</reference>
<feature type="domain" description="C2H2-type" evidence="1">
    <location>
        <begin position="324"/>
        <end position="346"/>
    </location>
</feature>
<proteinExistence type="predicted"/>
<organism evidence="2 3">
    <name type="scientific">Rhizoctonia solani</name>
    <dbReference type="NCBI Taxonomy" id="456999"/>
    <lineage>
        <taxon>Eukaryota</taxon>
        <taxon>Fungi</taxon>
        <taxon>Dikarya</taxon>
        <taxon>Basidiomycota</taxon>
        <taxon>Agaricomycotina</taxon>
        <taxon>Agaricomycetes</taxon>
        <taxon>Cantharellales</taxon>
        <taxon>Ceratobasidiaceae</taxon>
        <taxon>Rhizoctonia</taxon>
    </lineage>
</organism>
<dbReference type="PROSITE" id="PS00028">
    <property type="entry name" value="ZINC_FINGER_C2H2_1"/>
    <property type="match status" value="1"/>
</dbReference>
<dbReference type="Proteomes" id="UP000663850">
    <property type="component" value="Unassembled WGS sequence"/>
</dbReference>
<evidence type="ECO:0000259" key="1">
    <source>
        <dbReference type="PROSITE" id="PS00028"/>
    </source>
</evidence>
<name>A0A8H2XRQ4_9AGAM</name>
<comment type="caution">
    <text evidence="2">The sequence shown here is derived from an EMBL/GenBank/DDBJ whole genome shotgun (WGS) entry which is preliminary data.</text>
</comment>
<dbReference type="InterPro" id="IPR036236">
    <property type="entry name" value="Znf_C2H2_sf"/>
</dbReference>
<dbReference type="InterPro" id="IPR013087">
    <property type="entry name" value="Znf_C2H2_type"/>
</dbReference>
<dbReference type="EMBL" id="CAJMWZ010001117">
    <property type="protein sequence ID" value="CAE6431810.1"/>
    <property type="molecule type" value="Genomic_DNA"/>
</dbReference>
<evidence type="ECO:0000313" key="2">
    <source>
        <dbReference type="EMBL" id="CAE6431810.1"/>
    </source>
</evidence>
<dbReference type="AlphaFoldDB" id="A0A8H2XRQ4"/>